<accession>A0A9P4R439</accession>
<feature type="region of interest" description="Disordered" evidence="1">
    <location>
        <begin position="118"/>
        <end position="137"/>
    </location>
</feature>
<sequence>MSAPTTTSSTTTPPPCRADAPRRLTARAPPAVSAPPPDTWLPLSQHAREPPPRAEPVASARDALQTAKLARTAVAGCDFTPFTRTLRHAGEAAPPPLSTHFPRRWEQRMNRIIMARQASSHGRELGPASPLPQHAADGDCTTVAPDCPLLSSPLLSRTAYV</sequence>
<evidence type="ECO:0000313" key="2">
    <source>
        <dbReference type="EMBL" id="KAF2737750.1"/>
    </source>
</evidence>
<evidence type="ECO:0000256" key="1">
    <source>
        <dbReference type="SAM" id="MobiDB-lite"/>
    </source>
</evidence>
<comment type="caution">
    <text evidence="2">The sequence shown here is derived from an EMBL/GenBank/DDBJ whole genome shotgun (WGS) entry which is preliminary data.</text>
</comment>
<dbReference type="EMBL" id="ML996114">
    <property type="protein sequence ID" value="KAF2737750.1"/>
    <property type="molecule type" value="Genomic_DNA"/>
</dbReference>
<feature type="compositionally biased region" description="Low complexity" evidence="1">
    <location>
        <begin position="1"/>
        <end position="11"/>
    </location>
</feature>
<evidence type="ECO:0000313" key="3">
    <source>
        <dbReference type="Proteomes" id="UP000799444"/>
    </source>
</evidence>
<proteinExistence type="predicted"/>
<organism evidence="2 3">
    <name type="scientific">Polyplosphaeria fusca</name>
    <dbReference type="NCBI Taxonomy" id="682080"/>
    <lineage>
        <taxon>Eukaryota</taxon>
        <taxon>Fungi</taxon>
        <taxon>Dikarya</taxon>
        <taxon>Ascomycota</taxon>
        <taxon>Pezizomycotina</taxon>
        <taxon>Dothideomycetes</taxon>
        <taxon>Pleosporomycetidae</taxon>
        <taxon>Pleosporales</taxon>
        <taxon>Tetraplosphaeriaceae</taxon>
        <taxon>Polyplosphaeria</taxon>
    </lineage>
</organism>
<gene>
    <name evidence="2" type="ORF">EJ04DRAFT_96019</name>
</gene>
<dbReference type="AlphaFoldDB" id="A0A9P4R439"/>
<feature type="region of interest" description="Disordered" evidence="1">
    <location>
        <begin position="1"/>
        <end position="63"/>
    </location>
</feature>
<reference evidence="2" key="1">
    <citation type="journal article" date="2020" name="Stud. Mycol.">
        <title>101 Dothideomycetes genomes: a test case for predicting lifestyles and emergence of pathogens.</title>
        <authorList>
            <person name="Haridas S."/>
            <person name="Albert R."/>
            <person name="Binder M."/>
            <person name="Bloem J."/>
            <person name="Labutti K."/>
            <person name="Salamov A."/>
            <person name="Andreopoulos B."/>
            <person name="Baker S."/>
            <person name="Barry K."/>
            <person name="Bills G."/>
            <person name="Bluhm B."/>
            <person name="Cannon C."/>
            <person name="Castanera R."/>
            <person name="Culley D."/>
            <person name="Daum C."/>
            <person name="Ezra D."/>
            <person name="Gonzalez J."/>
            <person name="Henrissat B."/>
            <person name="Kuo A."/>
            <person name="Liang C."/>
            <person name="Lipzen A."/>
            <person name="Lutzoni F."/>
            <person name="Magnuson J."/>
            <person name="Mondo S."/>
            <person name="Nolan M."/>
            <person name="Ohm R."/>
            <person name="Pangilinan J."/>
            <person name="Park H.-J."/>
            <person name="Ramirez L."/>
            <person name="Alfaro M."/>
            <person name="Sun H."/>
            <person name="Tritt A."/>
            <person name="Yoshinaga Y."/>
            <person name="Zwiers L.-H."/>
            <person name="Turgeon B."/>
            <person name="Goodwin S."/>
            <person name="Spatafora J."/>
            <person name="Crous P."/>
            <person name="Grigoriev I."/>
        </authorList>
    </citation>
    <scope>NUCLEOTIDE SEQUENCE</scope>
    <source>
        <strain evidence="2">CBS 125425</strain>
    </source>
</reference>
<dbReference type="Proteomes" id="UP000799444">
    <property type="component" value="Unassembled WGS sequence"/>
</dbReference>
<protein>
    <submittedName>
        <fullName evidence="2">Uncharacterized protein</fullName>
    </submittedName>
</protein>
<keyword evidence="3" id="KW-1185">Reference proteome</keyword>
<name>A0A9P4R439_9PLEO</name>